<evidence type="ECO:0000313" key="2">
    <source>
        <dbReference type="EMBL" id="GBG28889.1"/>
    </source>
</evidence>
<feature type="region of interest" description="Disordered" evidence="1">
    <location>
        <begin position="124"/>
        <end position="145"/>
    </location>
</feature>
<name>A0A2R5GEZ5_9STRA</name>
<proteinExistence type="predicted"/>
<dbReference type="EMBL" id="BEYU01000049">
    <property type="protein sequence ID" value="GBG28889.1"/>
    <property type="molecule type" value="Genomic_DNA"/>
</dbReference>
<sequence>MMNQDQSQSTGSPVMQNEEDQEVEVAALALKRLLSRVKSAKVMLQEEDERVEADRRREEKTQEETTYEEAGLSDPSEYYGDVNIDDDKEAKHEQATEELLRVPMTPRPPPELVGLLANCRLGSSVNPDAFGFSNETKTQDSSPKQ</sequence>
<evidence type="ECO:0000256" key="1">
    <source>
        <dbReference type="SAM" id="MobiDB-lite"/>
    </source>
</evidence>
<gene>
    <name evidence="2" type="ORF">FCC1311_051102</name>
</gene>
<dbReference type="Proteomes" id="UP000241890">
    <property type="component" value="Unassembled WGS sequence"/>
</dbReference>
<feature type="compositionally biased region" description="Basic and acidic residues" evidence="1">
    <location>
        <begin position="52"/>
        <end position="63"/>
    </location>
</feature>
<protein>
    <submittedName>
        <fullName evidence="2">Uncharacterized protein</fullName>
    </submittedName>
</protein>
<dbReference type="AlphaFoldDB" id="A0A2R5GEZ5"/>
<keyword evidence="3" id="KW-1185">Reference proteome</keyword>
<feature type="compositionally biased region" description="Polar residues" evidence="1">
    <location>
        <begin position="1"/>
        <end position="15"/>
    </location>
</feature>
<organism evidence="2 3">
    <name type="scientific">Hondaea fermentalgiana</name>
    <dbReference type="NCBI Taxonomy" id="2315210"/>
    <lineage>
        <taxon>Eukaryota</taxon>
        <taxon>Sar</taxon>
        <taxon>Stramenopiles</taxon>
        <taxon>Bigyra</taxon>
        <taxon>Labyrinthulomycetes</taxon>
        <taxon>Thraustochytrida</taxon>
        <taxon>Thraustochytriidae</taxon>
        <taxon>Hondaea</taxon>
    </lineage>
</organism>
<feature type="region of interest" description="Disordered" evidence="1">
    <location>
        <begin position="1"/>
        <end position="20"/>
    </location>
</feature>
<feature type="compositionally biased region" description="Polar residues" evidence="1">
    <location>
        <begin position="133"/>
        <end position="145"/>
    </location>
</feature>
<dbReference type="InParanoid" id="A0A2R5GEZ5"/>
<accession>A0A2R5GEZ5</accession>
<evidence type="ECO:0000313" key="3">
    <source>
        <dbReference type="Proteomes" id="UP000241890"/>
    </source>
</evidence>
<feature type="region of interest" description="Disordered" evidence="1">
    <location>
        <begin position="41"/>
        <end position="81"/>
    </location>
</feature>
<comment type="caution">
    <text evidence="2">The sequence shown here is derived from an EMBL/GenBank/DDBJ whole genome shotgun (WGS) entry which is preliminary data.</text>
</comment>
<reference evidence="2 3" key="1">
    <citation type="submission" date="2017-12" db="EMBL/GenBank/DDBJ databases">
        <title>Sequencing, de novo assembly and annotation of complete genome of a new Thraustochytrid species, strain FCC1311.</title>
        <authorList>
            <person name="Sedici K."/>
            <person name="Godart F."/>
            <person name="Aiese Cigliano R."/>
            <person name="Sanseverino W."/>
            <person name="Barakat M."/>
            <person name="Ortet P."/>
            <person name="Marechal E."/>
            <person name="Cagnac O."/>
            <person name="Amato A."/>
        </authorList>
    </citation>
    <scope>NUCLEOTIDE SEQUENCE [LARGE SCALE GENOMIC DNA]</scope>
</reference>